<dbReference type="SMART" id="SM00421">
    <property type="entry name" value="HTH_LUXR"/>
    <property type="match status" value="1"/>
</dbReference>
<evidence type="ECO:0000259" key="7">
    <source>
        <dbReference type="PROSITE" id="PS50110"/>
    </source>
</evidence>
<protein>
    <submittedName>
        <fullName evidence="8">DNA-binding response regulator</fullName>
    </submittedName>
</protein>
<dbReference type="Pfam" id="PF00072">
    <property type="entry name" value="Response_reg"/>
    <property type="match status" value="1"/>
</dbReference>
<dbReference type="PRINTS" id="PR00038">
    <property type="entry name" value="HTHLUXR"/>
</dbReference>
<dbReference type="PANTHER" id="PTHR43214">
    <property type="entry name" value="TWO-COMPONENT RESPONSE REGULATOR"/>
    <property type="match status" value="1"/>
</dbReference>
<dbReference type="InterPro" id="IPR036388">
    <property type="entry name" value="WH-like_DNA-bd_sf"/>
</dbReference>
<gene>
    <name evidence="8" type="ORF">EII10_08170</name>
</gene>
<name>A0A3P1V4C8_9ACTO</name>
<dbReference type="Pfam" id="PF00196">
    <property type="entry name" value="GerE"/>
    <property type="match status" value="1"/>
</dbReference>
<dbReference type="InterPro" id="IPR058245">
    <property type="entry name" value="NreC/VraR/RcsB-like_REC"/>
</dbReference>
<dbReference type="SUPFAM" id="SSF46894">
    <property type="entry name" value="C-terminal effector domain of the bipartite response regulators"/>
    <property type="match status" value="1"/>
</dbReference>
<dbReference type="InterPro" id="IPR039420">
    <property type="entry name" value="WalR-like"/>
</dbReference>
<dbReference type="AlphaFoldDB" id="A0A3P1V4C8"/>
<dbReference type="OrthoDB" id="9808843at2"/>
<dbReference type="GO" id="GO:0003677">
    <property type="term" value="F:DNA binding"/>
    <property type="evidence" value="ECO:0007669"/>
    <property type="project" value="UniProtKB-KW"/>
</dbReference>
<keyword evidence="1 5" id="KW-0597">Phosphoprotein</keyword>
<keyword evidence="9" id="KW-1185">Reference proteome</keyword>
<dbReference type="PANTHER" id="PTHR43214:SF24">
    <property type="entry name" value="TRANSCRIPTIONAL REGULATORY PROTEIN NARL-RELATED"/>
    <property type="match status" value="1"/>
</dbReference>
<keyword evidence="2" id="KW-0805">Transcription regulation</keyword>
<dbReference type="SMART" id="SM00448">
    <property type="entry name" value="REC"/>
    <property type="match status" value="1"/>
</dbReference>
<evidence type="ECO:0000256" key="4">
    <source>
        <dbReference type="ARBA" id="ARBA00023163"/>
    </source>
</evidence>
<dbReference type="EMBL" id="RQZC01000012">
    <property type="protein sequence ID" value="RRD29052.1"/>
    <property type="molecule type" value="Genomic_DNA"/>
</dbReference>
<dbReference type="GO" id="GO:0000160">
    <property type="term" value="P:phosphorelay signal transduction system"/>
    <property type="evidence" value="ECO:0007669"/>
    <property type="project" value="InterPro"/>
</dbReference>
<keyword evidence="3 8" id="KW-0238">DNA-binding</keyword>
<dbReference type="CDD" id="cd17535">
    <property type="entry name" value="REC_NarL-like"/>
    <property type="match status" value="1"/>
</dbReference>
<proteinExistence type="predicted"/>
<dbReference type="GO" id="GO:0006355">
    <property type="term" value="P:regulation of DNA-templated transcription"/>
    <property type="evidence" value="ECO:0007669"/>
    <property type="project" value="InterPro"/>
</dbReference>
<dbReference type="RefSeq" id="WP_124934011.1">
    <property type="nucleotide sequence ID" value="NZ_JAGFOU010000001.1"/>
</dbReference>
<evidence type="ECO:0000256" key="2">
    <source>
        <dbReference type="ARBA" id="ARBA00023015"/>
    </source>
</evidence>
<dbReference type="CDD" id="cd06170">
    <property type="entry name" value="LuxR_C_like"/>
    <property type="match status" value="1"/>
</dbReference>
<feature type="domain" description="HTH luxR-type" evidence="6">
    <location>
        <begin position="165"/>
        <end position="234"/>
    </location>
</feature>
<sequence length="236" mass="24388">MRIVLADDAALLREGLAGLLGAAGHEVVAQARSAPELCRAVHDLAAVGALPDVVVTDVRMPPGMADDGLQAALELRRAHPGLPVVVLSAYVAGPYVRTLLEDDAGAVGYLLKERVGRVADFMSSLELVVAGGVVVDPEVIARILAGGGHGPGAGARGTGPQAGSAHPGLSRLTEREREVLALMAEGLANSQIAQRLVLSEGAVAKHIANVFLKLDLPPGEDNRRVRAVLTWLRAAA</sequence>
<reference evidence="8 9" key="1">
    <citation type="submission" date="2018-11" db="EMBL/GenBank/DDBJ databases">
        <title>Genomes From Bacteria Associated with the Canine Oral Cavity: a Test Case for Automated Genome-Based Taxonomic Assignment.</title>
        <authorList>
            <person name="Coil D.A."/>
            <person name="Jospin G."/>
            <person name="Darling A.E."/>
            <person name="Wallis C."/>
            <person name="Davis I.J."/>
            <person name="Harris S."/>
            <person name="Eisen J.A."/>
            <person name="Holcombe L.J."/>
            <person name="O'Flynn C."/>
        </authorList>
    </citation>
    <scope>NUCLEOTIDE SEQUENCE [LARGE SCALE GENOMIC DNA]</scope>
    <source>
        <strain evidence="8 9">OH5050</strain>
    </source>
</reference>
<evidence type="ECO:0000259" key="6">
    <source>
        <dbReference type="PROSITE" id="PS50043"/>
    </source>
</evidence>
<dbReference type="InterPro" id="IPR001789">
    <property type="entry name" value="Sig_transdc_resp-reg_receiver"/>
</dbReference>
<evidence type="ECO:0000313" key="8">
    <source>
        <dbReference type="EMBL" id="RRD29052.1"/>
    </source>
</evidence>
<evidence type="ECO:0000256" key="5">
    <source>
        <dbReference type="PROSITE-ProRule" id="PRU00169"/>
    </source>
</evidence>
<dbReference type="Gene3D" id="3.40.50.2300">
    <property type="match status" value="1"/>
</dbReference>
<dbReference type="Proteomes" id="UP000271272">
    <property type="component" value="Unassembled WGS sequence"/>
</dbReference>
<evidence type="ECO:0000256" key="1">
    <source>
        <dbReference type="ARBA" id="ARBA00022553"/>
    </source>
</evidence>
<accession>A0A3P1V4C8</accession>
<dbReference type="SUPFAM" id="SSF52172">
    <property type="entry name" value="CheY-like"/>
    <property type="match status" value="1"/>
</dbReference>
<dbReference type="InterPro" id="IPR016032">
    <property type="entry name" value="Sig_transdc_resp-reg_C-effctor"/>
</dbReference>
<evidence type="ECO:0000313" key="9">
    <source>
        <dbReference type="Proteomes" id="UP000271272"/>
    </source>
</evidence>
<dbReference type="InterPro" id="IPR000792">
    <property type="entry name" value="Tscrpt_reg_LuxR_C"/>
</dbReference>
<dbReference type="Gene3D" id="1.10.10.10">
    <property type="entry name" value="Winged helix-like DNA-binding domain superfamily/Winged helix DNA-binding domain"/>
    <property type="match status" value="1"/>
</dbReference>
<dbReference type="PROSITE" id="PS50110">
    <property type="entry name" value="RESPONSE_REGULATORY"/>
    <property type="match status" value="1"/>
</dbReference>
<organism evidence="8 9">
    <name type="scientific">Actinomyces bowdenii</name>
    <dbReference type="NCBI Taxonomy" id="131109"/>
    <lineage>
        <taxon>Bacteria</taxon>
        <taxon>Bacillati</taxon>
        <taxon>Actinomycetota</taxon>
        <taxon>Actinomycetes</taxon>
        <taxon>Actinomycetales</taxon>
        <taxon>Actinomycetaceae</taxon>
        <taxon>Actinomyces</taxon>
    </lineage>
</organism>
<dbReference type="InterPro" id="IPR011006">
    <property type="entry name" value="CheY-like_superfamily"/>
</dbReference>
<feature type="domain" description="Response regulatory" evidence="7">
    <location>
        <begin position="2"/>
        <end position="127"/>
    </location>
</feature>
<keyword evidence="4" id="KW-0804">Transcription</keyword>
<feature type="modified residue" description="4-aspartylphosphate" evidence="5">
    <location>
        <position position="57"/>
    </location>
</feature>
<evidence type="ECO:0000256" key="3">
    <source>
        <dbReference type="ARBA" id="ARBA00023125"/>
    </source>
</evidence>
<dbReference type="PROSITE" id="PS50043">
    <property type="entry name" value="HTH_LUXR_2"/>
    <property type="match status" value="1"/>
</dbReference>
<comment type="caution">
    <text evidence="8">The sequence shown here is derived from an EMBL/GenBank/DDBJ whole genome shotgun (WGS) entry which is preliminary data.</text>
</comment>